<dbReference type="GO" id="GO:0030001">
    <property type="term" value="P:metal ion transport"/>
    <property type="evidence" value="ECO:0007669"/>
    <property type="project" value="TreeGrafter"/>
</dbReference>
<feature type="domain" description="Calx-beta" evidence="5">
    <location>
        <begin position="618"/>
        <end position="714"/>
    </location>
</feature>
<dbReference type="Pfam" id="PF18998">
    <property type="entry name" value="Flg_new_2"/>
    <property type="match status" value="4"/>
</dbReference>
<keyword evidence="7" id="KW-1185">Reference proteome</keyword>
<evidence type="ECO:0000256" key="3">
    <source>
        <dbReference type="ARBA" id="ARBA00022837"/>
    </source>
</evidence>
<dbReference type="GO" id="GO:0007154">
    <property type="term" value="P:cell communication"/>
    <property type="evidence" value="ECO:0007669"/>
    <property type="project" value="InterPro"/>
</dbReference>
<dbReference type="OrthoDB" id="134444at2"/>
<dbReference type="InterPro" id="IPR051171">
    <property type="entry name" value="CaCA"/>
</dbReference>
<dbReference type="Pfam" id="PF03160">
    <property type="entry name" value="Calx-beta"/>
    <property type="match status" value="4"/>
</dbReference>
<accession>A0A2P5P6Y3</accession>
<proteinExistence type="predicted"/>
<evidence type="ECO:0000259" key="5">
    <source>
        <dbReference type="SMART" id="SM00237"/>
    </source>
</evidence>
<keyword evidence="4" id="KW-0406">Ion transport</keyword>
<dbReference type="RefSeq" id="WP_102331065.1">
    <property type="nucleotide sequence ID" value="NZ_CP058566.2"/>
</dbReference>
<dbReference type="InterPro" id="IPR044060">
    <property type="entry name" value="Bacterial_rp_domain"/>
</dbReference>
<evidence type="ECO:0000256" key="2">
    <source>
        <dbReference type="ARBA" id="ARBA00022737"/>
    </source>
</evidence>
<reference evidence="6 7" key="1">
    <citation type="journal article" date="2017" name="ISME J.">
        <title>Grape pomace compost harbors organohalide-respiring Dehalogenimonas species with novel reductive dehalogenase genes.</title>
        <authorList>
            <person name="Yang Y."/>
            <person name="Higgins S.A."/>
            <person name="Yan J."/>
            <person name="Simsir B."/>
            <person name="Chourey K."/>
            <person name="Iyer R."/>
            <person name="Hettich R.L."/>
            <person name="Baldwin B."/>
            <person name="Ogles D.M."/>
            <person name="Loffler F.E."/>
        </authorList>
    </citation>
    <scope>NUCLEOTIDE SEQUENCE [LARGE SCALE GENOMIC DNA]</scope>
    <source>
        <strain evidence="6 7">GP</strain>
    </source>
</reference>
<feature type="domain" description="Calx-beta" evidence="5">
    <location>
        <begin position="202"/>
        <end position="299"/>
    </location>
</feature>
<evidence type="ECO:0000313" key="6">
    <source>
        <dbReference type="EMBL" id="PPD58057.1"/>
    </source>
</evidence>
<dbReference type="Gene3D" id="2.60.40.2030">
    <property type="match status" value="4"/>
</dbReference>
<evidence type="ECO:0000256" key="4">
    <source>
        <dbReference type="ARBA" id="ARBA00023065"/>
    </source>
</evidence>
<comment type="caution">
    <text evidence="6">The sequence shown here is derived from an EMBL/GenBank/DDBJ whole genome shotgun (WGS) entry which is preliminary data.</text>
</comment>
<dbReference type="GO" id="GO:0016020">
    <property type="term" value="C:membrane"/>
    <property type="evidence" value="ECO:0007669"/>
    <property type="project" value="InterPro"/>
</dbReference>
<dbReference type="SMART" id="SM00237">
    <property type="entry name" value="Calx_beta"/>
    <property type="match status" value="4"/>
</dbReference>
<feature type="domain" description="Calx-beta" evidence="5">
    <location>
        <begin position="727"/>
        <end position="824"/>
    </location>
</feature>
<dbReference type="PANTHER" id="PTHR11878">
    <property type="entry name" value="SODIUM/CALCIUM EXCHANGER"/>
    <property type="match status" value="1"/>
</dbReference>
<keyword evidence="3" id="KW-0106">Calcium</keyword>
<protein>
    <recommendedName>
        <fullName evidence="5">Calx-beta domain-containing protein</fullName>
    </recommendedName>
</protein>
<name>A0A2P5P6Y3_9CHLR</name>
<keyword evidence="2" id="KW-0677">Repeat</keyword>
<organism evidence="6 7">
    <name type="scientific">Dehalogenimonas etheniformans</name>
    <dbReference type="NCBI Taxonomy" id="1536648"/>
    <lineage>
        <taxon>Bacteria</taxon>
        <taxon>Bacillati</taxon>
        <taxon>Chloroflexota</taxon>
        <taxon>Dehalococcoidia</taxon>
        <taxon>Dehalococcoidales</taxon>
        <taxon>Dehalococcoidaceae</taxon>
        <taxon>Dehalogenimonas</taxon>
    </lineage>
</organism>
<dbReference type="Proteomes" id="UP000235653">
    <property type="component" value="Unassembled WGS sequence"/>
</dbReference>
<feature type="domain" description="Calx-beta" evidence="5">
    <location>
        <begin position="312"/>
        <end position="417"/>
    </location>
</feature>
<sequence length="2800" mass="296144">MKARILMKLGFLTPLIMAFILLLPTTPVPVAAADLPGEPIERHPTGFLDFTGSWTRNGGEHGWDCVDEYPPDDDDYVKAGETNDENSYMLFRYASFGVPNYTDANVTIFYRARDNDYAVFDGNNIQSSLQIGGLRYHAGSHNPPGTNIWGEGDFTTFSYTWDVNPATGQEWVGGEITQIQGFGVYTNDAQPDVRVSAVWMVINFTYVNPYVKFEYANPHQSEAAPGEMGFGIVLSNASTNTITVNYSVTPGTATPGVDYNASSGSVTFLPGETRKSVRGIYHLNDQMYEGPETIIYTLSNPVNALLGAITTATWTIDDDDPEIYLEVIPVNAIEGNSGPHTVPVTINIWGAAAGASTVSVNYATADGTAMGSGTMADYAPVSGTLTFMPGQTSKTINITVSGDKRYESDEYFWLNLSNFVGASLNYFNPGGVMLRNDDTPPVINEFVADHAGDDTYEYIEIYGAPATDYSDFKILIVENDPGENPGVIDRIYNVGTTDAQGFWRTPFLHNELENGSFNMFLVSGFTGTLGQDLDANNDRDSEIKPWNTLLQYDAIAVYNPMPTEEFFYPWPTLFDAGGGSRLPNGTGAWVKNDFDGAGLPGFAGTQTAAEALNTPGAVNARCSGPPTVQFTIATSNGFEAANANLTVNLTPSVATTVTVQYSVTGGTAGGSGVDYTPASGTLTFAPGVTSQNIPITVAHDSLDEPNETIVVSLSSPVNAVLGAPTTHTYTINDDDAAPLLSINDVTVTEGGNAVFTVTLSAPSGNTVSVHYDTISGTAVIGSDCNNTLGILNFNPGSPLTRTITEPTIDDSVHEEDENFIIRLSTASGANITKQDGIGTIIDNDAVAMYTVTFEAGSNGSLSGTATFSNVPYNTSWASTFTVPTPVPAAHFHFVDWTPSFPSNVTESVTYTANFAINTFGLQFFAGLPPSAEDGAEIFRVTIGDGDPVSVTCGTNGLASGIFSDIPYGTSISFICTSPVANIIPGYRNPWTGTSGTGSANGQVEQTGSFSLTGPSSVTATYGTEYKVTYASSPAGLTVPTDEWVKSGEAATGVFASPQYNSDETIKYVFITDNRPDAITGPRTIAGTYTTQYYLTVNNGGHGTAGGQGWYEAGAKAQATISPLTVIDGTIPYIFAGWSGDASGTGAISNDITMNAPKTATANWTTQCQVTFHQSGLPADTLWGVSLDGEVHTGTGADIVITGVTPGVNNWLTGIIESGFTRYVPTPESGSPNITENTTINVTFETQFLVIYMTAGSTLPVTPPGIETGGYYIEWVPGGHAPTGVFPASVHNEANNTRCVFQGDDRPATITTGLTTVTGTYKTQYLLTIASAHDSPTGAGWHDSGASVTVSVTTPADTSGVTRYRCTGWTGTGSVLATGSGNSVTFDINGPSSITWNWVLQYQITFAQGGITADAGSAIVLTVNGNNKIVTQLQFTDWYDHNSTITFAYNSTVAAGTGKQYIWASTSGLSTSQSGNLSPSAGTVLATYHTQYQLNVAVTGGVPGGTANITGTGGWYAPDTNVSLSAALTVGDGTGHRWRFDHWTVVIDGTPVDTSQQEIIVPMRAPVNATAYYVEQYQVTVISAQGTPTGAGWYDAGASITSSVTTPVETSGSSRYRCTGWTGTGSVPASGNSNSTTFNLTASSSVTWNWVLQYQVTFAQGGVGTDADTSTVLTINGVNKTIHQLQYSDWYDYRSTIDFAYSATVAGATGKQYVWGSTSGLSTAQNNSAFTVSGPGTVVANYGTQYLVTFTQAGISSDAGTNTVLTVGTTDYDYLHLPSAAWLDSGTTFSWASPVEGTTGERFVKRNQSGSSPITAAGTYSATYGMQYLITFAHTGLDNTATGVVVDVRAWRPSVNGKILEWQETISGNFSDTSYWVNDFNEISYEYHSVIASSSAGKRFVRTSGDDPSSNFHPESAVTITGNYTTQYRLTMVGTGTTDPSMGEHWIDAGTSVTITATAPAIVDGERYVWNSWDFRTNPGTPGVDVHTYTDNPYIFTINAPTQAGAQWWHEYRITFTQTGLDETASGWVLQAGKYQSSPPPVDSFYRDGYFGVFEYWVRVNWKVSYNFQPEIASTTSGKRFVVTSPVPTPATDFLVTGPVTITANYKTQYQLSVSTNLGTTSPNTTDEHWYDAGAKVTLSATPPSLTYSGQERYVFNGWTGSGTGSYSGTDNPATDGVTVNGPITETASWTHEWHIYFGLTGVDDDFTGAILTADGTGYGYSDFTHGLYKEFWWADGTSHSFEFHTPLVVEGAGKRYVWNNVGGRSWSGTVSIYGGSAGRYKTQYQLTLSITEGVPGSLINLSGGADSTWYDSGTALNLSAATPVADGAGKRWAFKNWTGDVSSSPNTSNPVSVTMTQARSITANYGTQYQLTLAITEGVPGNLSNVSGAVDGTWYDNGTALNLSAATPVADGSGKRWAFKNWTGDVSSSPNTSNPVSVTMNQARSITAKYGVQYQLTLVVSPTEHGVSGSIFGAVTGDWIDSGTTKQLTANPNSQWHFWKWTGDIGSATATVNPLSITIDAAKSVTANFKGLTSLLYIGTQEVVAGNSLTLSAKLTGPAGYIGGQTITFTFGSYTRSGITDSSGVASVTINDTSGMSGIYDLYADFAGSNYLDAAGDEATLTIADPGAAAAGGGWYTAEGIGRVNFGFTVKVVDPLANPLTYKGQILLINNGKWRLKGDLTSYVYLAASSSGACSGTGTLYRWDATARGGLGDWVVSETGVTFTISFVDNGSGASGNGKKVTIPDTFGIHINHVLVSGEPVRLPNTDPQSIGGGNIDIKAANPSTTPPPTTNPPKGGGKK</sequence>
<keyword evidence="1" id="KW-0732">Signal</keyword>
<evidence type="ECO:0000313" key="7">
    <source>
        <dbReference type="Proteomes" id="UP000235653"/>
    </source>
</evidence>
<keyword evidence="4" id="KW-0813">Transport</keyword>
<dbReference type="EMBL" id="JQAN02000010">
    <property type="protein sequence ID" value="PPD58057.1"/>
    <property type="molecule type" value="Genomic_DNA"/>
</dbReference>
<dbReference type="InterPro" id="IPR003644">
    <property type="entry name" value="Calx_beta"/>
</dbReference>
<gene>
    <name evidence="6" type="ORF">JP09_007150</name>
</gene>
<dbReference type="SUPFAM" id="SSF141072">
    <property type="entry name" value="CalX-like"/>
    <property type="match status" value="4"/>
</dbReference>
<evidence type="ECO:0000256" key="1">
    <source>
        <dbReference type="ARBA" id="ARBA00022729"/>
    </source>
</evidence>
<dbReference type="PANTHER" id="PTHR11878:SF65">
    <property type="entry name" value="NA_CA-EXCHANGE PROTEIN, ISOFORM G"/>
    <property type="match status" value="1"/>
</dbReference>
<dbReference type="InterPro" id="IPR038081">
    <property type="entry name" value="CalX-like_sf"/>
</dbReference>